<evidence type="ECO:0000256" key="3">
    <source>
        <dbReference type="ARBA" id="ARBA00022475"/>
    </source>
</evidence>
<keyword evidence="9" id="KW-1185">Reference proteome</keyword>
<organism evidence="8 9">
    <name type="scientific">Oxalobacter paraformigenes</name>
    <dbReference type="NCBI Taxonomy" id="556268"/>
    <lineage>
        <taxon>Bacteria</taxon>
        <taxon>Pseudomonadati</taxon>
        <taxon>Pseudomonadota</taxon>
        <taxon>Betaproteobacteria</taxon>
        <taxon>Burkholderiales</taxon>
        <taxon>Oxalobacteraceae</taxon>
        <taxon>Oxalobacter</taxon>
    </lineage>
</organism>
<dbReference type="GO" id="GO:0022857">
    <property type="term" value="F:transmembrane transporter activity"/>
    <property type="evidence" value="ECO:0007669"/>
    <property type="project" value="InterPro"/>
</dbReference>
<evidence type="ECO:0000256" key="2">
    <source>
        <dbReference type="ARBA" id="ARBA00022448"/>
    </source>
</evidence>
<dbReference type="PANTHER" id="PTHR30509:SF9">
    <property type="entry name" value="MULTIDRUG RESISTANCE PROTEIN MDTO"/>
    <property type="match status" value="1"/>
</dbReference>
<keyword evidence="5 7" id="KW-1133">Transmembrane helix</keyword>
<reference evidence="8" key="1">
    <citation type="submission" date="2011-10" db="EMBL/GenBank/DDBJ databases">
        <title>The Genome Sequence of Oxalobacter formigenes HOxBLS.</title>
        <authorList>
            <consortium name="The Broad Institute Genome Sequencing Platform"/>
            <person name="Earl A."/>
            <person name="Ward D."/>
            <person name="Feldgarden M."/>
            <person name="Gevers D."/>
            <person name="Allison M.J."/>
            <person name="Humphrey S."/>
            <person name="Young S.K."/>
            <person name="Zeng Q."/>
            <person name="Gargeya S."/>
            <person name="Fitzgerald M."/>
            <person name="Haas B."/>
            <person name="Abouelleil A."/>
            <person name="Alvarado L."/>
            <person name="Arachchi H.M."/>
            <person name="Berlin A."/>
            <person name="Brown A."/>
            <person name="Chapman S.B."/>
            <person name="Chen Z."/>
            <person name="Dunbar C."/>
            <person name="Freedman E."/>
            <person name="Gearin G."/>
            <person name="Goldberg J."/>
            <person name="Griggs A."/>
            <person name="Gujja S."/>
            <person name="Heiman D."/>
            <person name="Howarth C."/>
            <person name="Larson L."/>
            <person name="Lui A."/>
            <person name="MacDonald P.J.P."/>
            <person name="Montmayeur A."/>
            <person name="Murphy C."/>
            <person name="Neiman D."/>
            <person name="Pearson M."/>
            <person name="Priest M."/>
            <person name="Roberts A."/>
            <person name="Saif S."/>
            <person name="Shea T."/>
            <person name="Shenoy N."/>
            <person name="Sisk P."/>
            <person name="Stolte C."/>
            <person name="Sykes S."/>
            <person name="Wortman J."/>
            <person name="Nusbaum C."/>
            <person name="Birren B."/>
        </authorList>
    </citation>
    <scope>NUCLEOTIDE SEQUENCE [LARGE SCALE GENOMIC DNA]</scope>
    <source>
        <strain evidence="8">HOxBLS</strain>
    </source>
</reference>
<gene>
    <name evidence="8" type="ORF">OFAG_00563</name>
</gene>
<dbReference type="GO" id="GO:0005886">
    <property type="term" value="C:plasma membrane"/>
    <property type="evidence" value="ECO:0007669"/>
    <property type="project" value="UniProtKB-SubCell"/>
</dbReference>
<dbReference type="Pfam" id="PF04632">
    <property type="entry name" value="FUSC"/>
    <property type="match status" value="1"/>
</dbReference>
<keyword evidence="3" id="KW-1003">Cell membrane</keyword>
<evidence type="ECO:0000256" key="5">
    <source>
        <dbReference type="ARBA" id="ARBA00022989"/>
    </source>
</evidence>
<name>C3X2H4_9BURK</name>
<dbReference type="InterPro" id="IPR006726">
    <property type="entry name" value="PHBA_efflux_AaeB/fusaric-R"/>
</dbReference>
<evidence type="ECO:0000256" key="7">
    <source>
        <dbReference type="SAM" id="Phobius"/>
    </source>
</evidence>
<sequence length="700" mass="77424">MIKLPEREDFLFSLKSFIGAMLALYLAFRLGLPRPFWAPLTAYVVSQPIAGAVRSKALYRVTGTIIGALATIILIPLFINYAVVLCLALGVWFGLCLFISLQDRTPRAYAFMLAGYTVGLITMPTLVDVTDLSIASIYDVALARVEEITLGILCSTLVHSLILPKSAGHVVLERLDQALRDARQWVGNVLTESSSGSGNPVNLNKLAQIITELRMMSTHLPYDTSHLRWTANIVRALQDRLASLVPVLSAIEDRLNVLRNSNTGQLSPAWQKLLDDIAEWTARGVENDPASAIRLRKRIDDAIPAIDAESHWEDMLLANLASELYRLVDVCEDCFDLRRQINIGLKGEMPPTEMRKTKVSTITLHVDRRLALSSAFAAGMAMFLSSLFWVISGWPTGFAAPMMAGMYCMFFATMDNPTPILKIQFFYTLLSTPVAGLYLLLFLPSAHSFEMMMLLFAPFLLWFGTYLAKPATMIKVIPFMFTTLATLTMFDMGSANMTSFINSQVSQAIGVGFAVLFTALFRSANLETITRRLVHSMWNDISTLGKALRAPSVMAVTVRMVDGISLLAPRLATVQKTGAASLPGFLSALDILSDLRVGLNMTRLLRIDPKLERQNFTIRPLLERLSDYYGHRKNLPVDNAAELLGQIDQALYRAANIHSHAQQSNAIAALAGIRRDLFPDALPYSPLTEGSKDRFYGKAA</sequence>
<evidence type="ECO:0000313" key="9">
    <source>
        <dbReference type="Proteomes" id="UP000003973"/>
    </source>
</evidence>
<dbReference type="RefSeq" id="WP_005876383.1">
    <property type="nucleotide sequence ID" value="NZ_CABMNL010000001.1"/>
</dbReference>
<dbReference type="EMBL" id="ACDP02000026">
    <property type="protein sequence ID" value="EEO27410.1"/>
    <property type="molecule type" value="Genomic_DNA"/>
</dbReference>
<keyword evidence="4 7" id="KW-0812">Transmembrane</keyword>
<feature type="transmembrane region" description="Helical" evidence="7">
    <location>
        <begin position="474"/>
        <end position="493"/>
    </location>
</feature>
<protein>
    <recommendedName>
        <fullName evidence="10">Fusaric acid resistance protein</fullName>
    </recommendedName>
</protein>
<evidence type="ECO:0008006" key="10">
    <source>
        <dbReference type="Google" id="ProtNLM"/>
    </source>
</evidence>
<dbReference type="AlphaFoldDB" id="C3X2H4"/>
<dbReference type="eggNOG" id="COG1289">
    <property type="taxonomic scope" value="Bacteria"/>
</dbReference>
<evidence type="ECO:0000256" key="1">
    <source>
        <dbReference type="ARBA" id="ARBA00004651"/>
    </source>
</evidence>
<evidence type="ECO:0000256" key="4">
    <source>
        <dbReference type="ARBA" id="ARBA00022692"/>
    </source>
</evidence>
<feature type="transmembrane region" description="Helical" evidence="7">
    <location>
        <begin position="108"/>
        <end position="127"/>
    </location>
</feature>
<feature type="transmembrane region" description="Helical" evidence="7">
    <location>
        <begin position="12"/>
        <end position="32"/>
    </location>
</feature>
<accession>C3X2H4</accession>
<evidence type="ECO:0000313" key="8">
    <source>
        <dbReference type="EMBL" id="EEO27410.1"/>
    </source>
</evidence>
<keyword evidence="6 7" id="KW-0472">Membrane</keyword>
<feature type="transmembrane region" description="Helical" evidence="7">
    <location>
        <begin position="449"/>
        <end position="467"/>
    </location>
</feature>
<dbReference type="Proteomes" id="UP000003973">
    <property type="component" value="Unassembled WGS sequence"/>
</dbReference>
<keyword evidence="2" id="KW-0813">Transport</keyword>
<feature type="transmembrane region" description="Helical" evidence="7">
    <location>
        <begin position="81"/>
        <end position="101"/>
    </location>
</feature>
<feature type="transmembrane region" description="Helical" evidence="7">
    <location>
        <begin position="505"/>
        <end position="524"/>
    </location>
</feature>
<proteinExistence type="predicted"/>
<comment type="subcellular location">
    <subcellularLocation>
        <location evidence="1">Cell membrane</location>
        <topology evidence="1">Multi-pass membrane protein</topology>
    </subcellularLocation>
</comment>
<evidence type="ECO:0000256" key="6">
    <source>
        <dbReference type="ARBA" id="ARBA00023136"/>
    </source>
</evidence>
<dbReference type="PANTHER" id="PTHR30509">
    <property type="entry name" value="P-HYDROXYBENZOIC ACID EFFLUX PUMP SUBUNIT-RELATED"/>
    <property type="match status" value="1"/>
</dbReference>
<comment type="caution">
    <text evidence="8">The sequence shown here is derived from an EMBL/GenBank/DDBJ whole genome shotgun (WGS) entry which is preliminary data.</text>
</comment>
<feature type="transmembrane region" description="Helical" evidence="7">
    <location>
        <begin position="57"/>
        <end position="75"/>
    </location>
</feature>
<feature type="transmembrane region" description="Helical" evidence="7">
    <location>
        <begin position="397"/>
        <end position="413"/>
    </location>
</feature>
<feature type="transmembrane region" description="Helical" evidence="7">
    <location>
        <begin position="425"/>
        <end position="443"/>
    </location>
</feature>
<dbReference type="HOGENOM" id="CLU_013927_2_0_4"/>